<dbReference type="OrthoDB" id="1189626at2"/>
<protein>
    <submittedName>
        <fullName evidence="2">Uncharacterized protein</fullName>
    </submittedName>
</protein>
<reference evidence="2 3" key="1">
    <citation type="submission" date="2019-05" db="EMBL/GenBank/DDBJ databases">
        <title>Polaribacter aestuariivivens sp. nov., isolated from a tidal flat.</title>
        <authorList>
            <person name="Yoon J.-H."/>
        </authorList>
    </citation>
    <scope>NUCLEOTIDE SEQUENCE [LARGE SCALE GENOMIC DNA]</scope>
    <source>
        <strain evidence="2 3">DBTF-3</strain>
    </source>
</reference>
<dbReference type="EMBL" id="VANR01000005">
    <property type="protein sequence ID" value="TMM29586.1"/>
    <property type="molecule type" value="Genomic_DNA"/>
</dbReference>
<proteinExistence type="predicted"/>
<dbReference type="Proteomes" id="UP000307140">
    <property type="component" value="Unassembled WGS sequence"/>
</dbReference>
<dbReference type="AlphaFoldDB" id="A0A5S3N9J1"/>
<feature type="region of interest" description="Disordered" evidence="1">
    <location>
        <begin position="1"/>
        <end position="22"/>
    </location>
</feature>
<sequence length="74" mass="8438">MLTNTNRYSDSQNALRGNLGNGTTSITNIYLDNEQIFGEGINRLFVIEDIRTDAIKKITRSNVGYDKTIHIYKK</sequence>
<name>A0A5S3N9J1_9FLAO</name>
<dbReference type="RefSeq" id="WP_138536356.1">
    <property type="nucleotide sequence ID" value="NZ_CBDUES010000002.1"/>
</dbReference>
<evidence type="ECO:0000313" key="3">
    <source>
        <dbReference type="Proteomes" id="UP000307140"/>
    </source>
</evidence>
<comment type="caution">
    <text evidence="2">The sequence shown here is derived from an EMBL/GenBank/DDBJ whole genome shotgun (WGS) entry which is preliminary data.</text>
</comment>
<evidence type="ECO:0000313" key="2">
    <source>
        <dbReference type="EMBL" id="TMM29586.1"/>
    </source>
</evidence>
<gene>
    <name evidence="2" type="ORF">FDT66_10745</name>
</gene>
<evidence type="ECO:0000256" key="1">
    <source>
        <dbReference type="SAM" id="MobiDB-lite"/>
    </source>
</evidence>
<organism evidence="2 3">
    <name type="scientific">Polaribacter aestuariivivens</name>
    <dbReference type="NCBI Taxonomy" id="2304626"/>
    <lineage>
        <taxon>Bacteria</taxon>
        <taxon>Pseudomonadati</taxon>
        <taxon>Bacteroidota</taxon>
        <taxon>Flavobacteriia</taxon>
        <taxon>Flavobacteriales</taxon>
        <taxon>Flavobacteriaceae</taxon>
    </lineage>
</organism>
<accession>A0A5S3N9J1</accession>
<keyword evidence="3" id="KW-1185">Reference proteome</keyword>